<protein>
    <submittedName>
        <fullName evidence="2">Uncharacterized protein</fullName>
    </submittedName>
</protein>
<evidence type="ECO:0000313" key="3">
    <source>
        <dbReference type="Proteomes" id="UP000000768"/>
    </source>
</evidence>
<dbReference type="Proteomes" id="UP000000768">
    <property type="component" value="Chromosome 3"/>
</dbReference>
<feature type="compositionally biased region" description="Polar residues" evidence="1">
    <location>
        <begin position="106"/>
        <end position="122"/>
    </location>
</feature>
<evidence type="ECO:0000256" key="1">
    <source>
        <dbReference type="SAM" id="MobiDB-lite"/>
    </source>
</evidence>
<feature type="region of interest" description="Disordered" evidence="1">
    <location>
        <begin position="98"/>
        <end position="122"/>
    </location>
</feature>
<reference evidence="2" key="2">
    <citation type="submission" date="2017-02" db="EMBL/GenBank/DDBJ databases">
        <title>WGS assembly of Sorghum bicolor.</title>
        <authorList>
            <person name="Paterson A."/>
            <person name="Mullet J."/>
            <person name="Bowers J."/>
            <person name="Bruggmann R."/>
            <person name="Dubchak I."/>
            <person name="Grimwood J."/>
            <person name="Gundlach H."/>
            <person name="Haberer G."/>
            <person name="Hellsten U."/>
            <person name="Mitros T."/>
            <person name="Poliakov A."/>
            <person name="Schmutz J."/>
            <person name="Spannagl M."/>
            <person name="Tang H."/>
            <person name="Wang X."/>
            <person name="Wicker T."/>
            <person name="Bharti A."/>
            <person name="Chapman J."/>
            <person name="Feltus F."/>
            <person name="Gowik U."/>
            <person name="Grigoriev I."/>
            <person name="Lyons E."/>
            <person name="Maher C."/>
            <person name="Martis M."/>
            <person name="Narechania A."/>
            <person name="Otillar R."/>
            <person name="Penning B."/>
            <person name="Salamov A."/>
            <person name="Wang Y."/>
            <person name="Zhang L."/>
            <person name="Carpita N."/>
            <person name="Freeling M."/>
            <person name="Gingle A."/>
            <person name="Hash C."/>
            <person name="Keller B."/>
            <person name="Klein P."/>
            <person name="Kresovich S."/>
            <person name="Mccann M."/>
            <person name="Ming R."/>
            <person name="Peterson D."/>
            <person name="Rahman M."/>
            <person name="Ware D."/>
            <person name="Westhoff P."/>
            <person name="Mayer K."/>
            <person name="Messing J."/>
            <person name="Sims D."/>
            <person name="Jenkins J."/>
            <person name="Shu S."/>
            <person name="Rokhsar D."/>
        </authorList>
    </citation>
    <scope>NUCLEOTIDE SEQUENCE</scope>
</reference>
<dbReference type="InParanoid" id="A0A1B6Q3E5"/>
<name>A0A1B6Q3E5_SORBI</name>
<organism evidence="2 3">
    <name type="scientific">Sorghum bicolor</name>
    <name type="common">Sorghum</name>
    <name type="synonym">Sorghum vulgare</name>
    <dbReference type="NCBI Taxonomy" id="4558"/>
    <lineage>
        <taxon>Eukaryota</taxon>
        <taxon>Viridiplantae</taxon>
        <taxon>Streptophyta</taxon>
        <taxon>Embryophyta</taxon>
        <taxon>Tracheophyta</taxon>
        <taxon>Spermatophyta</taxon>
        <taxon>Magnoliopsida</taxon>
        <taxon>Liliopsida</taxon>
        <taxon>Poales</taxon>
        <taxon>Poaceae</taxon>
        <taxon>PACMAD clade</taxon>
        <taxon>Panicoideae</taxon>
        <taxon>Andropogonodae</taxon>
        <taxon>Andropogoneae</taxon>
        <taxon>Sorghinae</taxon>
        <taxon>Sorghum</taxon>
    </lineage>
</organism>
<reference evidence="3" key="3">
    <citation type="journal article" date="2018" name="Plant J.">
        <title>The Sorghum bicolor reference genome: improved assembly, gene annotations, a transcriptome atlas, and signatures of genome organization.</title>
        <authorList>
            <person name="McCormick R.F."/>
            <person name="Truong S.K."/>
            <person name="Sreedasyam A."/>
            <person name="Jenkins J."/>
            <person name="Shu S."/>
            <person name="Sims D."/>
            <person name="Kennedy M."/>
            <person name="Amirebrahimi M."/>
            <person name="Weers B.D."/>
            <person name="McKinley B."/>
            <person name="Mattison A."/>
            <person name="Morishige D.T."/>
            <person name="Grimwood J."/>
            <person name="Schmutz J."/>
            <person name="Mullet J.E."/>
        </authorList>
    </citation>
    <scope>NUCLEOTIDE SEQUENCE [LARGE SCALE GENOMIC DNA]</scope>
    <source>
        <strain evidence="3">cv. BTx623</strain>
    </source>
</reference>
<reference evidence="2 3" key="1">
    <citation type="journal article" date="2009" name="Nature">
        <title>The Sorghum bicolor genome and the diversification of grasses.</title>
        <authorList>
            <person name="Paterson A.H."/>
            <person name="Bowers J.E."/>
            <person name="Bruggmann R."/>
            <person name="Dubchak I."/>
            <person name="Grimwood J."/>
            <person name="Gundlach H."/>
            <person name="Haberer G."/>
            <person name="Hellsten U."/>
            <person name="Mitros T."/>
            <person name="Poliakov A."/>
            <person name="Schmutz J."/>
            <person name="Spannagl M."/>
            <person name="Tang H."/>
            <person name="Wang X."/>
            <person name="Wicker T."/>
            <person name="Bharti A.K."/>
            <person name="Chapman J."/>
            <person name="Feltus F.A."/>
            <person name="Gowik U."/>
            <person name="Grigoriev I.V."/>
            <person name="Lyons E."/>
            <person name="Maher C.A."/>
            <person name="Martis M."/>
            <person name="Narechania A."/>
            <person name="Otillar R.P."/>
            <person name="Penning B.W."/>
            <person name="Salamov A.A."/>
            <person name="Wang Y."/>
            <person name="Zhang L."/>
            <person name="Carpita N.C."/>
            <person name="Freeling M."/>
            <person name="Gingle A.R."/>
            <person name="Hash C.T."/>
            <person name="Keller B."/>
            <person name="Klein P."/>
            <person name="Kresovich S."/>
            <person name="McCann M.C."/>
            <person name="Ming R."/>
            <person name="Peterson D.G."/>
            <person name="Mehboob-ur-Rahman"/>
            <person name="Ware D."/>
            <person name="Westhoff P."/>
            <person name="Mayer K.F."/>
            <person name="Messing J."/>
            <person name="Rokhsar D.S."/>
        </authorList>
    </citation>
    <scope>NUCLEOTIDE SEQUENCE [LARGE SCALE GENOMIC DNA]</scope>
    <source>
        <strain evidence="3">cv. BTx623</strain>
    </source>
</reference>
<dbReference type="Gramene" id="KXG32458">
    <property type="protein sequence ID" value="KXG32458"/>
    <property type="gene ID" value="SORBI_3003G157800"/>
</dbReference>
<dbReference type="EMBL" id="CM000762">
    <property type="protein sequence ID" value="KXG32457.1"/>
    <property type="molecule type" value="Genomic_DNA"/>
</dbReference>
<keyword evidence="3" id="KW-1185">Reference proteome</keyword>
<sequence>MLPVMAWPALRPTAAPSPVPGDGGPAWLPIPNQWRPSLTGSGGPPLATVTSPSTDPHDGGRTSSPSFPTVRCAGAPESDRRPCTANVATPFYWRRKEAPATARGPWTTSSDPRYPSSSYFLV</sequence>
<accession>A0A1B6Q3E5</accession>
<evidence type="ECO:0000313" key="2">
    <source>
        <dbReference type="EMBL" id="KXG32457.1"/>
    </source>
</evidence>
<dbReference type="Gramene" id="KXG32457">
    <property type="protein sequence ID" value="KXG32457"/>
    <property type="gene ID" value="SORBI_3003G157800"/>
</dbReference>
<gene>
    <name evidence="2" type="ORF">SORBI_3003G157800</name>
</gene>
<dbReference type="EMBL" id="CM000762">
    <property type="protein sequence ID" value="KXG32458.1"/>
    <property type="molecule type" value="Genomic_DNA"/>
</dbReference>
<proteinExistence type="predicted"/>
<dbReference type="AlphaFoldDB" id="A0A1B6Q3E5"/>
<feature type="region of interest" description="Disordered" evidence="1">
    <location>
        <begin position="1"/>
        <end position="83"/>
    </location>
</feature>